<name>A0AAV7SAM4_PLEWA</name>
<evidence type="ECO:0000256" key="1">
    <source>
        <dbReference type="SAM" id="MobiDB-lite"/>
    </source>
</evidence>
<dbReference type="Proteomes" id="UP001066276">
    <property type="component" value="Chromosome 4_2"/>
</dbReference>
<organism evidence="2 3">
    <name type="scientific">Pleurodeles waltl</name>
    <name type="common">Iberian ribbed newt</name>
    <dbReference type="NCBI Taxonomy" id="8319"/>
    <lineage>
        <taxon>Eukaryota</taxon>
        <taxon>Metazoa</taxon>
        <taxon>Chordata</taxon>
        <taxon>Craniata</taxon>
        <taxon>Vertebrata</taxon>
        <taxon>Euteleostomi</taxon>
        <taxon>Amphibia</taxon>
        <taxon>Batrachia</taxon>
        <taxon>Caudata</taxon>
        <taxon>Salamandroidea</taxon>
        <taxon>Salamandridae</taxon>
        <taxon>Pleurodelinae</taxon>
        <taxon>Pleurodeles</taxon>
    </lineage>
</organism>
<keyword evidence="3" id="KW-1185">Reference proteome</keyword>
<dbReference type="AlphaFoldDB" id="A0AAV7SAM4"/>
<sequence length="118" mass="13767">MEGAPKRTQENVAEQGNLLKLSNWQKYPRAATPSEEDEAQETKEYIRYVVDRTRPLPISLNHTHRATASDECVQQALEAVRRNQWHRFKTRWTQKTPEARCIMDSLYPVCQELVADPD</sequence>
<accession>A0AAV7SAM4</accession>
<reference evidence="2" key="1">
    <citation type="journal article" date="2022" name="bioRxiv">
        <title>Sequencing and chromosome-scale assembly of the giantPleurodeles waltlgenome.</title>
        <authorList>
            <person name="Brown T."/>
            <person name="Elewa A."/>
            <person name="Iarovenko S."/>
            <person name="Subramanian E."/>
            <person name="Araus A.J."/>
            <person name="Petzold A."/>
            <person name="Susuki M."/>
            <person name="Suzuki K.-i.T."/>
            <person name="Hayashi T."/>
            <person name="Toyoda A."/>
            <person name="Oliveira C."/>
            <person name="Osipova E."/>
            <person name="Leigh N.D."/>
            <person name="Simon A."/>
            <person name="Yun M.H."/>
        </authorList>
    </citation>
    <scope>NUCLEOTIDE SEQUENCE</scope>
    <source>
        <strain evidence="2">20211129_DDA</strain>
        <tissue evidence="2">Liver</tissue>
    </source>
</reference>
<proteinExistence type="predicted"/>
<comment type="caution">
    <text evidence="2">The sequence shown here is derived from an EMBL/GenBank/DDBJ whole genome shotgun (WGS) entry which is preliminary data.</text>
</comment>
<evidence type="ECO:0000313" key="2">
    <source>
        <dbReference type="EMBL" id="KAJ1160325.1"/>
    </source>
</evidence>
<gene>
    <name evidence="2" type="ORF">NDU88_000827</name>
</gene>
<dbReference type="EMBL" id="JANPWB010000008">
    <property type="protein sequence ID" value="KAJ1160325.1"/>
    <property type="molecule type" value="Genomic_DNA"/>
</dbReference>
<protein>
    <submittedName>
        <fullName evidence="2">Uncharacterized protein</fullName>
    </submittedName>
</protein>
<feature type="region of interest" description="Disordered" evidence="1">
    <location>
        <begin position="1"/>
        <end position="41"/>
    </location>
</feature>
<evidence type="ECO:0000313" key="3">
    <source>
        <dbReference type="Proteomes" id="UP001066276"/>
    </source>
</evidence>
<feature type="compositionally biased region" description="Polar residues" evidence="1">
    <location>
        <begin position="10"/>
        <end position="25"/>
    </location>
</feature>